<dbReference type="Proteomes" id="UP000249304">
    <property type="component" value="Unassembled WGS sequence"/>
</dbReference>
<feature type="domain" description="PepSY" evidence="2">
    <location>
        <begin position="169"/>
        <end position="227"/>
    </location>
</feature>
<feature type="compositionally biased region" description="Pro residues" evidence="1">
    <location>
        <begin position="71"/>
        <end position="87"/>
    </location>
</feature>
<feature type="region of interest" description="Disordered" evidence="1">
    <location>
        <begin position="64"/>
        <end position="110"/>
    </location>
</feature>
<evidence type="ECO:0000313" key="4">
    <source>
        <dbReference type="Proteomes" id="UP000249304"/>
    </source>
</evidence>
<gene>
    <name evidence="3" type="ORF">C1J01_30095</name>
</gene>
<evidence type="ECO:0000313" key="3">
    <source>
        <dbReference type="EMBL" id="PZG13412.1"/>
    </source>
</evidence>
<dbReference type="AlphaFoldDB" id="A0A2W2DND3"/>
<protein>
    <recommendedName>
        <fullName evidence="2">PepSY domain-containing protein</fullName>
    </recommendedName>
</protein>
<accession>A0A2W2DND3</accession>
<comment type="caution">
    <text evidence="3">The sequence shown here is derived from an EMBL/GenBank/DDBJ whole genome shotgun (WGS) entry which is preliminary data.</text>
</comment>
<dbReference type="Gene3D" id="3.30.505.20">
    <property type="match status" value="1"/>
</dbReference>
<dbReference type="EMBL" id="POUD01000157">
    <property type="protein sequence ID" value="PZG13412.1"/>
    <property type="molecule type" value="Genomic_DNA"/>
</dbReference>
<sequence length="233" mass="23884">MTADLGQPLPPGGQPAFMNRTIIGSLVGAAVLAGGCATVQGEADRAAERAADQAGGSAAVRYTPAVGTPTAFPPGTPGPADSPPPSPGRAGAADVRQAGEAARGAVPGSTIMAMETEENGRRWEVQLVGRDGTEHQVDVESGRVVSGPVAEDSDPEDKAEHLRLVQAAKLDYAQAADKVLATVPEGRITELSLDFEQNKAVWESDVVTPNGAEHDVTVDAASGQVTRTNRTTT</sequence>
<organism evidence="3 4">
    <name type="scientific">Nonomuraea aridisoli</name>
    <dbReference type="NCBI Taxonomy" id="2070368"/>
    <lineage>
        <taxon>Bacteria</taxon>
        <taxon>Bacillati</taxon>
        <taxon>Actinomycetota</taxon>
        <taxon>Actinomycetes</taxon>
        <taxon>Streptosporangiales</taxon>
        <taxon>Streptosporangiaceae</taxon>
        <taxon>Nonomuraea</taxon>
    </lineage>
</organism>
<dbReference type="Gene3D" id="3.10.450.40">
    <property type="match status" value="1"/>
</dbReference>
<proteinExistence type="predicted"/>
<keyword evidence="4" id="KW-1185">Reference proteome</keyword>
<evidence type="ECO:0000256" key="1">
    <source>
        <dbReference type="SAM" id="MobiDB-lite"/>
    </source>
</evidence>
<name>A0A2W2DND3_9ACTN</name>
<evidence type="ECO:0000259" key="2">
    <source>
        <dbReference type="Pfam" id="PF03413"/>
    </source>
</evidence>
<reference evidence="3 4" key="1">
    <citation type="submission" date="2018-01" db="EMBL/GenBank/DDBJ databases">
        <title>Draft genome sequence of Nonomuraea sp. KC333.</title>
        <authorList>
            <person name="Sahin N."/>
            <person name="Saygin H."/>
            <person name="Ay H."/>
        </authorList>
    </citation>
    <scope>NUCLEOTIDE SEQUENCE [LARGE SCALE GENOMIC DNA]</scope>
    <source>
        <strain evidence="3 4">KC333</strain>
    </source>
</reference>
<dbReference type="InterPro" id="IPR025711">
    <property type="entry name" value="PepSY"/>
</dbReference>
<dbReference type="Pfam" id="PF03413">
    <property type="entry name" value="PepSY"/>
    <property type="match status" value="1"/>
</dbReference>